<evidence type="ECO:0000313" key="5">
    <source>
        <dbReference type="EMBL" id="MBB2506317.1"/>
    </source>
</evidence>
<evidence type="ECO:0000256" key="2">
    <source>
        <dbReference type="ARBA" id="ARBA00023274"/>
    </source>
</evidence>
<sequence length="192" mass="20748">MVCGYVLTTAREAFAVAPGLLSQRIIALRTTPPDAYGHVRTEAILAARFTREALNGVQWDIADAATIVNDASDELRLRTTGPSQQLAARSTSDEPDLAALIDAVDLDELPAQHNPINRTGRFDVVLADPGDRKIQVIKVVRECVNGLGLKEAKELVESAPCPLLTRVNWEQADNVKVTLERAGADIVVVNSN</sequence>
<name>A0A8E1W9E3_9PSEU</name>
<comment type="caution">
    <text evidence="5">The sequence shown here is derived from an EMBL/GenBank/DDBJ whole genome shotgun (WGS) entry which is preliminary data.</text>
</comment>
<dbReference type="Pfam" id="PF00542">
    <property type="entry name" value="Ribosomal_L12"/>
    <property type="match status" value="1"/>
</dbReference>
<dbReference type="Proteomes" id="UP000550260">
    <property type="component" value="Unassembled WGS sequence"/>
</dbReference>
<reference evidence="5 6" key="1">
    <citation type="submission" date="2020-08" db="EMBL/GenBank/DDBJ databases">
        <title>Amycolatopsis echigonensis JCM 21831.</title>
        <authorList>
            <person name="Tedsree N."/>
            <person name="Kuncharoen N."/>
            <person name="Likhitwitayawuid K."/>
            <person name="Tanasupawat S."/>
        </authorList>
    </citation>
    <scope>NUCLEOTIDE SEQUENCE [LARGE SCALE GENOMIC DNA]</scope>
    <source>
        <strain evidence="5 6">JCM 21831</strain>
    </source>
</reference>
<dbReference type="CDD" id="cd00387">
    <property type="entry name" value="Ribosomal_L7_L12"/>
    <property type="match status" value="1"/>
</dbReference>
<dbReference type="PANTHER" id="PTHR45987">
    <property type="entry name" value="39S RIBOSOMAL PROTEIN L12"/>
    <property type="match status" value="1"/>
</dbReference>
<dbReference type="EMBL" id="JACJHR010000165">
    <property type="protein sequence ID" value="MBB2506317.1"/>
    <property type="molecule type" value="Genomic_DNA"/>
</dbReference>
<proteinExistence type="predicted"/>
<dbReference type="SUPFAM" id="SSF54736">
    <property type="entry name" value="ClpS-like"/>
    <property type="match status" value="1"/>
</dbReference>
<feature type="domain" description="Large ribosomal subunit protein bL12 C-terminal" evidence="4">
    <location>
        <begin position="122"/>
        <end position="186"/>
    </location>
</feature>
<dbReference type="GO" id="GO:0003729">
    <property type="term" value="F:mRNA binding"/>
    <property type="evidence" value="ECO:0007669"/>
    <property type="project" value="TreeGrafter"/>
</dbReference>
<dbReference type="Gene3D" id="3.30.1390.10">
    <property type="match status" value="1"/>
</dbReference>
<accession>A0A8E1W9E3</accession>
<dbReference type="InterPro" id="IPR013823">
    <property type="entry name" value="Ribosomal_bL12_C"/>
</dbReference>
<gene>
    <name evidence="5" type="ORF">H5411_45330</name>
</gene>
<dbReference type="GO" id="GO:0022625">
    <property type="term" value="C:cytosolic large ribosomal subunit"/>
    <property type="evidence" value="ECO:0007669"/>
    <property type="project" value="TreeGrafter"/>
</dbReference>
<dbReference type="AlphaFoldDB" id="A0A8E1W9E3"/>
<organism evidence="5 6">
    <name type="scientific">Amycolatopsis echigonensis</name>
    <dbReference type="NCBI Taxonomy" id="2576905"/>
    <lineage>
        <taxon>Bacteria</taxon>
        <taxon>Bacillati</taxon>
        <taxon>Actinomycetota</taxon>
        <taxon>Actinomycetes</taxon>
        <taxon>Pseudonocardiales</taxon>
        <taxon>Pseudonocardiaceae</taxon>
        <taxon>Amycolatopsis</taxon>
    </lineage>
</organism>
<evidence type="ECO:0000256" key="1">
    <source>
        <dbReference type="ARBA" id="ARBA00022980"/>
    </source>
</evidence>
<keyword evidence="1 5" id="KW-0689">Ribosomal protein</keyword>
<keyword evidence="2" id="KW-0687">Ribonucleoprotein</keyword>
<dbReference type="GO" id="GO:0006412">
    <property type="term" value="P:translation"/>
    <property type="evidence" value="ECO:0007669"/>
    <property type="project" value="InterPro"/>
</dbReference>
<protein>
    <recommendedName>
        <fullName evidence="3">50S ribosomal protein L7/L12</fullName>
    </recommendedName>
</protein>
<dbReference type="InterPro" id="IPR014719">
    <property type="entry name" value="Ribosomal_bL12_C/ClpS-like"/>
</dbReference>
<evidence type="ECO:0000313" key="6">
    <source>
        <dbReference type="Proteomes" id="UP000550260"/>
    </source>
</evidence>
<evidence type="ECO:0000259" key="4">
    <source>
        <dbReference type="Pfam" id="PF00542"/>
    </source>
</evidence>
<evidence type="ECO:0000256" key="3">
    <source>
        <dbReference type="ARBA" id="ARBA00035412"/>
    </source>
</evidence>
<dbReference type="PANTHER" id="PTHR45987:SF4">
    <property type="entry name" value="LARGE RIBOSOMAL SUBUNIT PROTEIN BL12M"/>
    <property type="match status" value="1"/>
</dbReference>
<dbReference type="GO" id="GO:0003735">
    <property type="term" value="F:structural constituent of ribosome"/>
    <property type="evidence" value="ECO:0007669"/>
    <property type="project" value="InterPro"/>
</dbReference>
<dbReference type="InterPro" id="IPR000206">
    <property type="entry name" value="Ribosomal_bL12"/>
</dbReference>
<dbReference type="FunFam" id="3.30.1390.10:FF:000001">
    <property type="entry name" value="50S ribosomal protein L7/L12"/>
    <property type="match status" value="1"/>
</dbReference>